<gene>
    <name evidence="8" type="ORF">N0V89_000543</name>
</gene>
<evidence type="ECO:0000313" key="9">
    <source>
        <dbReference type="Proteomes" id="UP001140513"/>
    </source>
</evidence>
<keyword evidence="9" id="KW-1185">Reference proteome</keyword>
<name>A0A9W8XXL4_9PLEO</name>
<dbReference type="CDD" id="cd07363">
    <property type="entry name" value="45_DOPA_Dioxygenase"/>
    <property type="match status" value="1"/>
</dbReference>
<feature type="compositionally biased region" description="Acidic residues" evidence="6">
    <location>
        <begin position="172"/>
        <end position="189"/>
    </location>
</feature>
<dbReference type="Proteomes" id="UP001140513">
    <property type="component" value="Unassembled WGS sequence"/>
</dbReference>
<evidence type="ECO:0000256" key="1">
    <source>
        <dbReference type="ARBA" id="ARBA00001947"/>
    </source>
</evidence>
<dbReference type="GO" id="GO:0016702">
    <property type="term" value="F:oxidoreductase activity, acting on single donors with incorporation of molecular oxygen, incorporation of two atoms of oxygen"/>
    <property type="evidence" value="ECO:0007669"/>
    <property type="project" value="UniProtKB-ARBA"/>
</dbReference>
<evidence type="ECO:0000256" key="3">
    <source>
        <dbReference type="ARBA" id="ARBA00022723"/>
    </source>
</evidence>
<evidence type="ECO:0000256" key="2">
    <source>
        <dbReference type="ARBA" id="ARBA00007581"/>
    </source>
</evidence>
<dbReference type="GO" id="GO:0008198">
    <property type="term" value="F:ferrous iron binding"/>
    <property type="evidence" value="ECO:0007669"/>
    <property type="project" value="InterPro"/>
</dbReference>
<dbReference type="OrthoDB" id="7396853at2759"/>
<dbReference type="InterPro" id="IPR004183">
    <property type="entry name" value="Xdiol_dOase_suB"/>
</dbReference>
<sequence>MPPKKDETAAPTGEAITGFTGKETKMIAAAFVAGTGPDKYDYELFATLTGNTLSSIKKMWPPVKRKVIEAHPSFGTFLGTATTASGSNGEGAGETKAKAAPKAKANNGKKRKATSTEPDDDELVPEGVNGDAGKKKPAAKGRKKKAGSADAEESQKKPAAKRGRKKVKSEEVADEADDETKEEAADEEAANGSPLADSDNLTAAPFRALTNKPSSHHKPPEASKASSHHGYNVPRRTFRRIMKPCSLAAILPFITASASLNFSLNPLRGIQQFPLSFYLNTAKDAGNMTRRAPVIAISHGGGPMPILGDPSQAALTHSMKTRVPKILKLGTPERPRAIVLVTAHWSEKVVGISSGEKHELYYDYGGFPDEAYSLRYDAPGSPEIAELVRRQLEEAGLKSKKDGKRGWDHGVFVPMTLIHPEASIPIVQLSVLTSEDPATHYSIGRALAPLREQNIAIVGSGFASLHNLRAMFSGQTRTPAFKALNEEWSKTLGDAVATEDVEEQKKRFEGWRKWTGSYEMHPRGGAEHFLPLIVCAGAGAGSGDKAKSYGDEMMGLKMWSYYWDDEEQSVL</sequence>
<keyword evidence="5" id="KW-0560">Oxidoreductase</keyword>
<feature type="region of interest" description="Disordered" evidence="6">
    <location>
        <begin position="77"/>
        <end position="231"/>
    </location>
</feature>
<dbReference type="GO" id="GO:0008270">
    <property type="term" value="F:zinc ion binding"/>
    <property type="evidence" value="ECO:0007669"/>
    <property type="project" value="InterPro"/>
</dbReference>
<reference evidence="8" key="1">
    <citation type="submission" date="2022-10" db="EMBL/GenBank/DDBJ databases">
        <title>Tapping the CABI collections for fungal endophytes: first genome assemblies for Collariella, Neodidymelliopsis, Ascochyta clinopodiicola, Didymella pomorum, Didymosphaeria variabile, Neocosmospora piperis and Neocucurbitaria cava.</title>
        <authorList>
            <person name="Hill R."/>
        </authorList>
    </citation>
    <scope>NUCLEOTIDE SEQUENCE</scope>
    <source>
        <strain evidence="8">IMI 356815</strain>
    </source>
</reference>
<evidence type="ECO:0000256" key="4">
    <source>
        <dbReference type="ARBA" id="ARBA00022833"/>
    </source>
</evidence>
<dbReference type="Gene3D" id="3.40.830.10">
    <property type="entry name" value="LigB-like"/>
    <property type="match status" value="1"/>
</dbReference>
<evidence type="ECO:0000256" key="5">
    <source>
        <dbReference type="ARBA" id="ARBA00023002"/>
    </source>
</evidence>
<dbReference type="EMBL" id="JAPEUX010000001">
    <property type="protein sequence ID" value="KAJ4359984.1"/>
    <property type="molecule type" value="Genomic_DNA"/>
</dbReference>
<keyword evidence="4" id="KW-0862">Zinc</keyword>
<evidence type="ECO:0000259" key="7">
    <source>
        <dbReference type="Pfam" id="PF02900"/>
    </source>
</evidence>
<dbReference type="SUPFAM" id="SSF53213">
    <property type="entry name" value="LigB-like"/>
    <property type="match status" value="1"/>
</dbReference>
<evidence type="ECO:0000256" key="6">
    <source>
        <dbReference type="SAM" id="MobiDB-lite"/>
    </source>
</evidence>
<dbReference type="RefSeq" id="XP_056076186.1">
    <property type="nucleotide sequence ID" value="XM_056209364.1"/>
</dbReference>
<dbReference type="PANTHER" id="PTHR30096">
    <property type="entry name" value="4,5-DOPA DIOXYGENASE EXTRADIOL-LIKE PROTEIN"/>
    <property type="match status" value="1"/>
</dbReference>
<dbReference type="AlphaFoldDB" id="A0A9W8XXL4"/>
<feature type="compositionally biased region" description="Basic residues" evidence="6">
    <location>
        <begin position="135"/>
        <end position="146"/>
    </location>
</feature>
<comment type="caution">
    <text evidence="8">The sequence shown here is derived from an EMBL/GenBank/DDBJ whole genome shotgun (WGS) entry which is preliminary data.</text>
</comment>
<proteinExistence type="inferred from homology"/>
<dbReference type="PANTHER" id="PTHR30096:SF0">
    <property type="entry name" value="4,5-DOPA DIOXYGENASE EXTRADIOL-LIKE PROTEIN"/>
    <property type="match status" value="1"/>
</dbReference>
<feature type="domain" description="Extradiol ring-cleavage dioxygenase class III enzyme subunit B" evidence="7">
    <location>
        <begin position="328"/>
        <end position="546"/>
    </location>
</feature>
<dbReference type="GeneID" id="80904073"/>
<comment type="cofactor">
    <cofactor evidence="1">
        <name>Zn(2+)</name>
        <dbReference type="ChEBI" id="CHEBI:29105"/>
    </cofactor>
</comment>
<evidence type="ECO:0000313" key="8">
    <source>
        <dbReference type="EMBL" id="KAJ4359984.1"/>
    </source>
</evidence>
<comment type="similarity">
    <text evidence="2">Belongs to the DODA-type extradiol aromatic ring-opening dioxygenase family.</text>
</comment>
<feature type="compositionally biased region" description="Basic residues" evidence="6">
    <location>
        <begin position="158"/>
        <end position="167"/>
    </location>
</feature>
<dbReference type="InterPro" id="IPR014436">
    <property type="entry name" value="Extradiol_dOase_DODA"/>
</dbReference>
<dbReference type="Pfam" id="PF02900">
    <property type="entry name" value="LigB"/>
    <property type="match status" value="1"/>
</dbReference>
<organism evidence="8 9">
    <name type="scientific">Didymosphaeria variabile</name>
    <dbReference type="NCBI Taxonomy" id="1932322"/>
    <lineage>
        <taxon>Eukaryota</taxon>
        <taxon>Fungi</taxon>
        <taxon>Dikarya</taxon>
        <taxon>Ascomycota</taxon>
        <taxon>Pezizomycotina</taxon>
        <taxon>Dothideomycetes</taxon>
        <taxon>Pleosporomycetidae</taxon>
        <taxon>Pleosporales</taxon>
        <taxon>Massarineae</taxon>
        <taxon>Didymosphaeriaceae</taxon>
        <taxon>Didymosphaeria</taxon>
    </lineage>
</organism>
<protein>
    <recommendedName>
        <fullName evidence="7">Extradiol ring-cleavage dioxygenase class III enzyme subunit B domain-containing protein</fullName>
    </recommendedName>
</protein>
<keyword evidence="3" id="KW-0479">Metal-binding</keyword>
<accession>A0A9W8XXL4</accession>